<sequence>MESGNNSGFAAIKPEFIIANHERTLALECLSEDDKKRLADVDSSKDSNEPNKHQKLNNGQRRILKGQNKARPCPFTRTPETELCSSATDLLESDAIPECSNPKCRFMHSIEDYLKLKPANIGSTCYVYSIRGRCPWGVSCRFGSEHTTDSGRNIINEGVWEEHQRKPQSETINSLSRDIQFKLRKKKYDFDKSEKILLKYSKNKPADKKCDQKTEDKEEEKEIKGLENLEVKNSEETSDEKNVSVKISCSTSNSDDKDIVKNDKPSGCVTDEDVISIRKEEKKKIDWSGKLYLSPLTTVGNLPFRRICRDFGVDITCGEMALATSLLQGAFQEWALVKRHSSENLFGVQLCGNNPYVMTRCAQLLQEQAVVDFVDINLGCPIELIYQQGAGSGLLRRERILESVVRSMSEVLTVPLTVKLRTGVSNNKNIAHTLVPKFGEWGASLITLHGRSREQRYTRLADWPYIEECAKLAKPTPLFGNGDILSFEDYENAIKNHPSVAGAMIGRGALIKPWIFTEIKERRHWDISSSERFDLLKKYVNYGLEHWGSDTKGVENTRRFLLEWLSFLHRYIPVGILEHVPQHMNERPPFYKGRDEMETLMASSNCADWVKISEQLLGPVPEGFHFLPKHKANSWK</sequence>
<keyword evidence="2 19" id="KW-0285">Flavoprotein</keyword>
<gene>
    <name evidence="22" type="ORF">R5R35_010117</name>
</gene>
<dbReference type="GO" id="GO:0008270">
    <property type="term" value="F:zinc ion binding"/>
    <property type="evidence" value="ECO:0007669"/>
    <property type="project" value="UniProtKB-KW"/>
</dbReference>
<evidence type="ECO:0000256" key="19">
    <source>
        <dbReference type="RuleBase" id="RU291113"/>
    </source>
</evidence>
<evidence type="ECO:0000256" key="13">
    <source>
        <dbReference type="ARBA" id="ARBA00045365"/>
    </source>
</evidence>
<dbReference type="EC" id="1.3.1.-" evidence="19"/>
<dbReference type="GO" id="GO:0003723">
    <property type="term" value="F:RNA binding"/>
    <property type="evidence" value="ECO:0007669"/>
    <property type="project" value="TreeGrafter"/>
</dbReference>
<dbReference type="InterPro" id="IPR000571">
    <property type="entry name" value="Znf_CCCH"/>
</dbReference>
<dbReference type="GO" id="GO:0050660">
    <property type="term" value="F:flavin adenine dinucleotide binding"/>
    <property type="evidence" value="ECO:0007669"/>
    <property type="project" value="UniProtKB-UniRule"/>
</dbReference>
<keyword evidence="9 18" id="KW-0862">Zinc</keyword>
<evidence type="ECO:0000256" key="10">
    <source>
        <dbReference type="ARBA" id="ARBA00022857"/>
    </source>
</evidence>
<feature type="compositionally biased region" description="Basic and acidic residues" evidence="20">
    <location>
        <begin position="40"/>
        <end position="52"/>
    </location>
</feature>
<dbReference type="GO" id="GO:0102265">
    <property type="term" value="F:tRNA-dihydrouridine47 synthase activity"/>
    <property type="evidence" value="ECO:0007669"/>
    <property type="project" value="UniProtKB-EC"/>
</dbReference>
<evidence type="ECO:0000256" key="9">
    <source>
        <dbReference type="ARBA" id="ARBA00022833"/>
    </source>
</evidence>
<dbReference type="EMBL" id="JAZDUA010000172">
    <property type="protein sequence ID" value="KAK7865586.1"/>
    <property type="molecule type" value="Genomic_DNA"/>
</dbReference>
<comment type="catalytic activity">
    <reaction evidence="16">
        <text>a 5,6-dihydrouridine in mRNA + NADP(+) = a uridine in mRNA + NADPH + H(+)</text>
        <dbReference type="Rhea" id="RHEA:69855"/>
        <dbReference type="Rhea" id="RHEA-COMP:14658"/>
        <dbReference type="Rhea" id="RHEA-COMP:17789"/>
        <dbReference type="ChEBI" id="CHEBI:15378"/>
        <dbReference type="ChEBI" id="CHEBI:57783"/>
        <dbReference type="ChEBI" id="CHEBI:58349"/>
        <dbReference type="ChEBI" id="CHEBI:65315"/>
        <dbReference type="ChEBI" id="CHEBI:74443"/>
    </reaction>
    <physiologicalReaction direction="right-to-left" evidence="16">
        <dbReference type="Rhea" id="RHEA:69857"/>
    </physiologicalReaction>
</comment>
<dbReference type="SUPFAM" id="SSF51395">
    <property type="entry name" value="FMN-linked oxidoreductases"/>
    <property type="match status" value="1"/>
</dbReference>
<evidence type="ECO:0000259" key="21">
    <source>
        <dbReference type="PROSITE" id="PS50103"/>
    </source>
</evidence>
<feature type="domain" description="C3H1-type" evidence="21">
    <location>
        <begin position="124"/>
        <end position="149"/>
    </location>
</feature>
<dbReference type="FunFam" id="3.20.20.70:FF:000067">
    <property type="entry name" value="tRNA-dihydrouridine(47) synthase [NAD(P)(+)]"/>
    <property type="match status" value="1"/>
</dbReference>
<dbReference type="GO" id="GO:0006397">
    <property type="term" value="P:mRNA processing"/>
    <property type="evidence" value="ECO:0007669"/>
    <property type="project" value="UniProtKB-KW"/>
</dbReference>
<dbReference type="PROSITE" id="PS50103">
    <property type="entry name" value="ZF_C3H1"/>
    <property type="match status" value="1"/>
</dbReference>
<comment type="catalytic activity">
    <reaction evidence="15">
        <text>a 5,6-dihydrouridine in mRNA + NAD(+) = a uridine in mRNA + NADH + H(+)</text>
        <dbReference type="Rhea" id="RHEA:69851"/>
        <dbReference type="Rhea" id="RHEA-COMP:14658"/>
        <dbReference type="Rhea" id="RHEA-COMP:17789"/>
        <dbReference type="ChEBI" id="CHEBI:15378"/>
        <dbReference type="ChEBI" id="CHEBI:57540"/>
        <dbReference type="ChEBI" id="CHEBI:57945"/>
        <dbReference type="ChEBI" id="CHEBI:65315"/>
        <dbReference type="ChEBI" id="CHEBI:74443"/>
    </reaction>
    <physiologicalReaction direction="right-to-left" evidence="15">
        <dbReference type="Rhea" id="RHEA:69853"/>
    </physiologicalReaction>
</comment>
<feature type="region of interest" description="Disordered" evidence="20">
    <location>
        <begin position="40"/>
        <end position="72"/>
    </location>
</feature>
<evidence type="ECO:0000256" key="4">
    <source>
        <dbReference type="ARBA" id="ARBA00022664"/>
    </source>
</evidence>
<keyword evidence="11 19" id="KW-0560">Oxidoreductase</keyword>
<evidence type="ECO:0000256" key="17">
    <source>
        <dbReference type="ARBA" id="ARBA00049513"/>
    </source>
</evidence>
<dbReference type="InterPro" id="IPR018517">
    <property type="entry name" value="tRNA_hU_synthase_CS"/>
</dbReference>
<comment type="cofactor">
    <cofactor evidence="1 19">
        <name>FMN</name>
        <dbReference type="ChEBI" id="CHEBI:58210"/>
    </cofactor>
</comment>
<dbReference type="PROSITE" id="PS01136">
    <property type="entry name" value="UPF0034"/>
    <property type="match status" value="1"/>
</dbReference>
<dbReference type="PANTHER" id="PTHR45846:SF1">
    <property type="entry name" value="TRNA-DIHYDROURIDINE(47) SYNTHASE [NAD(P)(+)]-LIKE"/>
    <property type="match status" value="1"/>
</dbReference>
<dbReference type="InterPro" id="IPR035587">
    <property type="entry name" value="DUS-like_FMN-bd"/>
</dbReference>
<keyword evidence="10" id="KW-0521">NADP</keyword>
<comment type="similarity">
    <text evidence="19">Belongs to the dus family. Dus3 subfamily.</text>
</comment>
<dbReference type="PANTHER" id="PTHR45846">
    <property type="entry name" value="TRNA-DIHYDROURIDINE(47) SYNTHASE [NAD(P)(+)]-LIKE"/>
    <property type="match status" value="1"/>
</dbReference>
<evidence type="ECO:0000256" key="5">
    <source>
        <dbReference type="ARBA" id="ARBA00022694"/>
    </source>
</evidence>
<keyword evidence="4" id="KW-0507">mRNA processing</keyword>
<organism evidence="22 23">
    <name type="scientific">Gryllus longicercus</name>
    <dbReference type="NCBI Taxonomy" id="2509291"/>
    <lineage>
        <taxon>Eukaryota</taxon>
        <taxon>Metazoa</taxon>
        <taxon>Ecdysozoa</taxon>
        <taxon>Arthropoda</taxon>
        <taxon>Hexapoda</taxon>
        <taxon>Insecta</taxon>
        <taxon>Pterygota</taxon>
        <taxon>Neoptera</taxon>
        <taxon>Polyneoptera</taxon>
        <taxon>Orthoptera</taxon>
        <taxon>Ensifera</taxon>
        <taxon>Gryllidea</taxon>
        <taxon>Grylloidea</taxon>
        <taxon>Gryllidae</taxon>
        <taxon>Gryllinae</taxon>
        <taxon>Gryllus</taxon>
    </lineage>
</organism>
<dbReference type="Pfam" id="PF01207">
    <property type="entry name" value="Dus"/>
    <property type="match status" value="1"/>
</dbReference>
<comment type="catalytic activity">
    <reaction evidence="17">
        <text>5,6-dihydrouridine(47) in tRNA + NADP(+) = uridine(47) in tRNA + NADPH + H(+)</text>
        <dbReference type="Rhea" id="RHEA:53360"/>
        <dbReference type="Rhea" id="RHEA-COMP:13539"/>
        <dbReference type="Rhea" id="RHEA-COMP:13540"/>
        <dbReference type="ChEBI" id="CHEBI:15378"/>
        <dbReference type="ChEBI" id="CHEBI:57783"/>
        <dbReference type="ChEBI" id="CHEBI:58349"/>
        <dbReference type="ChEBI" id="CHEBI:65315"/>
        <dbReference type="ChEBI" id="CHEBI:74443"/>
        <dbReference type="EC" id="1.3.1.89"/>
    </reaction>
    <physiologicalReaction direction="right-to-left" evidence="17">
        <dbReference type="Rhea" id="RHEA:53362"/>
    </physiologicalReaction>
</comment>
<keyword evidence="8 18" id="KW-0863">Zinc-finger</keyword>
<dbReference type="CDD" id="cd02801">
    <property type="entry name" value="DUS_like_FMN"/>
    <property type="match status" value="1"/>
</dbReference>
<comment type="catalytic activity">
    <reaction evidence="14">
        <text>5,6-dihydrouridine(47) in tRNA + NAD(+) = uridine(47) in tRNA + NADH + H(+)</text>
        <dbReference type="Rhea" id="RHEA:53364"/>
        <dbReference type="Rhea" id="RHEA-COMP:13539"/>
        <dbReference type="Rhea" id="RHEA-COMP:13540"/>
        <dbReference type="ChEBI" id="CHEBI:15378"/>
        <dbReference type="ChEBI" id="CHEBI:57540"/>
        <dbReference type="ChEBI" id="CHEBI:57945"/>
        <dbReference type="ChEBI" id="CHEBI:65315"/>
        <dbReference type="ChEBI" id="CHEBI:74443"/>
        <dbReference type="EC" id="1.3.1.89"/>
    </reaction>
    <physiologicalReaction direction="right-to-left" evidence="14">
        <dbReference type="Rhea" id="RHEA:53366"/>
    </physiologicalReaction>
</comment>
<keyword evidence="23" id="KW-1185">Reference proteome</keyword>
<evidence type="ECO:0000256" key="8">
    <source>
        <dbReference type="ARBA" id="ARBA00022771"/>
    </source>
</evidence>
<evidence type="ECO:0000256" key="16">
    <source>
        <dbReference type="ARBA" id="ARBA00049447"/>
    </source>
</evidence>
<evidence type="ECO:0000256" key="14">
    <source>
        <dbReference type="ARBA" id="ARBA00048266"/>
    </source>
</evidence>
<dbReference type="AlphaFoldDB" id="A0AAN9VMN9"/>
<evidence type="ECO:0000313" key="23">
    <source>
        <dbReference type="Proteomes" id="UP001378592"/>
    </source>
</evidence>
<protein>
    <recommendedName>
        <fullName evidence="19">tRNA-dihydrouridine(47) synthase [NAD(P)(+)]</fullName>
        <ecNumber evidence="19">1.3.1.-</ecNumber>
    </recommendedName>
    <alternativeName>
        <fullName evidence="19">tRNA-dihydrouridine synthase 3</fullName>
    </alternativeName>
</protein>
<dbReference type="Gene3D" id="3.20.20.70">
    <property type="entry name" value="Aldolase class I"/>
    <property type="match status" value="1"/>
</dbReference>
<evidence type="ECO:0000256" key="2">
    <source>
        <dbReference type="ARBA" id="ARBA00022630"/>
    </source>
</evidence>
<keyword evidence="12" id="KW-0520">NAD</keyword>
<reference evidence="22 23" key="1">
    <citation type="submission" date="2024-03" db="EMBL/GenBank/DDBJ databases">
        <title>The genome assembly and annotation of the cricket Gryllus longicercus Weissman &amp; Gray.</title>
        <authorList>
            <person name="Szrajer S."/>
            <person name="Gray D."/>
            <person name="Ylla G."/>
        </authorList>
    </citation>
    <scope>NUCLEOTIDE SEQUENCE [LARGE SCALE GENOMIC DNA]</scope>
    <source>
        <strain evidence="22">DAG 2021-001</strain>
        <tissue evidence="22">Whole body minus gut</tissue>
    </source>
</reference>
<keyword evidence="6 18" id="KW-0479">Metal-binding</keyword>
<evidence type="ECO:0000256" key="18">
    <source>
        <dbReference type="PROSITE-ProRule" id="PRU00723"/>
    </source>
</evidence>
<dbReference type="InterPro" id="IPR013785">
    <property type="entry name" value="Aldolase_TIM"/>
</dbReference>
<dbReference type="Proteomes" id="UP001378592">
    <property type="component" value="Unassembled WGS sequence"/>
</dbReference>
<keyword evidence="7" id="KW-0677">Repeat</keyword>
<keyword evidence="3 19" id="KW-0288">FMN</keyword>
<evidence type="ECO:0000313" key="22">
    <source>
        <dbReference type="EMBL" id="KAK7865586.1"/>
    </source>
</evidence>
<feature type="zinc finger region" description="C3H1-type" evidence="18">
    <location>
        <begin position="124"/>
        <end position="149"/>
    </location>
</feature>
<evidence type="ECO:0000256" key="3">
    <source>
        <dbReference type="ARBA" id="ARBA00022643"/>
    </source>
</evidence>
<proteinExistence type="inferred from homology"/>
<accession>A0AAN9VMN9</accession>
<comment type="function">
    <text evidence="13">Catalyzes the synthesis of dihydrouridine, a modified base, in various RNAs, such as tRNAs, mRNAs and some long non-coding RNAs (lncRNAs). Mainly modifies the uridine in position 47 (U47) in the D-loop of most cytoplasmic tRNAs. Also able to mediate the formation of dihydrouridine in some mRNAs, thereby regulating their translation.</text>
</comment>
<evidence type="ECO:0000256" key="7">
    <source>
        <dbReference type="ARBA" id="ARBA00022737"/>
    </source>
</evidence>
<comment type="caution">
    <text evidence="22">The sequence shown here is derived from an EMBL/GenBank/DDBJ whole genome shotgun (WGS) entry which is preliminary data.</text>
</comment>
<evidence type="ECO:0000256" key="11">
    <source>
        <dbReference type="ARBA" id="ARBA00023002"/>
    </source>
</evidence>
<evidence type="ECO:0000256" key="12">
    <source>
        <dbReference type="ARBA" id="ARBA00023027"/>
    </source>
</evidence>
<evidence type="ECO:0000256" key="6">
    <source>
        <dbReference type="ARBA" id="ARBA00022723"/>
    </source>
</evidence>
<keyword evidence="5 19" id="KW-0819">tRNA processing</keyword>
<evidence type="ECO:0000256" key="1">
    <source>
        <dbReference type="ARBA" id="ARBA00001917"/>
    </source>
</evidence>
<feature type="region of interest" description="Disordered" evidence="20">
    <location>
        <begin position="206"/>
        <end position="237"/>
    </location>
</feature>
<name>A0AAN9VMN9_9ORTH</name>
<evidence type="ECO:0000256" key="20">
    <source>
        <dbReference type="SAM" id="MobiDB-lite"/>
    </source>
</evidence>
<evidence type="ECO:0000256" key="15">
    <source>
        <dbReference type="ARBA" id="ARBA00048342"/>
    </source>
</evidence>